<organism evidence="1 2">
    <name type="scientific">Triparma verrucosa</name>
    <dbReference type="NCBI Taxonomy" id="1606542"/>
    <lineage>
        <taxon>Eukaryota</taxon>
        <taxon>Sar</taxon>
        <taxon>Stramenopiles</taxon>
        <taxon>Ochrophyta</taxon>
        <taxon>Bolidophyceae</taxon>
        <taxon>Parmales</taxon>
        <taxon>Triparmaceae</taxon>
        <taxon>Triparma</taxon>
    </lineage>
</organism>
<gene>
    <name evidence="1" type="ORF">TrVE_jg6242</name>
</gene>
<comment type="caution">
    <text evidence="1">The sequence shown here is derived from an EMBL/GenBank/DDBJ whole genome shotgun (WGS) entry which is preliminary data.</text>
</comment>
<dbReference type="SUPFAM" id="SSF53474">
    <property type="entry name" value="alpha/beta-Hydrolases"/>
    <property type="match status" value="1"/>
</dbReference>
<name>A0A9W7BFS1_9STRA</name>
<keyword evidence="2" id="KW-1185">Reference proteome</keyword>
<accession>A0A9W7BFS1</accession>
<protein>
    <submittedName>
        <fullName evidence="1">Uncharacterized protein</fullName>
    </submittedName>
</protein>
<dbReference type="InterPro" id="IPR029058">
    <property type="entry name" value="AB_hydrolase_fold"/>
</dbReference>
<reference evidence="2" key="1">
    <citation type="journal article" date="2023" name="Commun. Biol.">
        <title>Genome analysis of Parmales, the sister group of diatoms, reveals the evolutionary specialization of diatoms from phago-mixotrophs to photoautotrophs.</title>
        <authorList>
            <person name="Ban H."/>
            <person name="Sato S."/>
            <person name="Yoshikawa S."/>
            <person name="Yamada K."/>
            <person name="Nakamura Y."/>
            <person name="Ichinomiya M."/>
            <person name="Sato N."/>
            <person name="Blanc-Mathieu R."/>
            <person name="Endo H."/>
            <person name="Kuwata A."/>
            <person name="Ogata H."/>
        </authorList>
    </citation>
    <scope>NUCLEOTIDE SEQUENCE [LARGE SCALE GENOMIC DNA]</scope>
    <source>
        <strain evidence="2">NIES 3699</strain>
    </source>
</reference>
<evidence type="ECO:0000313" key="1">
    <source>
        <dbReference type="EMBL" id="GMH89706.1"/>
    </source>
</evidence>
<sequence length="126" mass="14331">MVKFRMEEWLDFGCDYVNSLDLSEIKIPVITVVGSDDRALPSLEEGRRLEKKYGWRCHVVEGGGHGSTVGGMCDLGKVMGEVFWGEEGEEEVGEGEWRGMKRREGEMVGGMGVWEYWGKDVFERFD</sequence>
<proteinExistence type="predicted"/>
<dbReference type="Proteomes" id="UP001165160">
    <property type="component" value="Unassembled WGS sequence"/>
</dbReference>
<dbReference type="EMBL" id="BRXX01000098">
    <property type="protein sequence ID" value="GMH89706.1"/>
    <property type="molecule type" value="Genomic_DNA"/>
</dbReference>
<evidence type="ECO:0000313" key="2">
    <source>
        <dbReference type="Proteomes" id="UP001165160"/>
    </source>
</evidence>
<dbReference type="AlphaFoldDB" id="A0A9W7BFS1"/>